<keyword evidence="2" id="KW-1185">Reference proteome</keyword>
<comment type="caution">
    <text evidence="1">The sequence shown here is derived from an EMBL/GenBank/DDBJ whole genome shotgun (WGS) entry which is preliminary data.</text>
</comment>
<dbReference type="RefSeq" id="WP_129315853.1">
    <property type="nucleotide sequence ID" value="NZ_NOIQ01000013.1"/>
</dbReference>
<dbReference type="Proteomes" id="UP000462152">
    <property type="component" value="Unassembled WGS sequence"/>
</dbReference>
<reference evidence="1 2" key="1">
    <citation type="submission" date="2019-12" db="EMBL/GenBank/DDBJ databases">
        <authorList>
            <person name="Li J."/>
            <person name="Shi Y."/>
            <person name="Xu G."/>
            <person name="Xiao D."/>
            <person name="Ran X."/>
        </authorList>
    </citation>
    <scope>NUCLEOTIDE SEQUENCE [LARGE SCALE GENOMIC DNA]</scope>
    <source>
        <strain evidence="1 2">JCM 15915</strain>
    </source>
</reference>
<protein>
    <recommendedName>
        <fullName evidence="3">DUF2797 domain-containing protein</fullName>
    </recommendedName>
</protein>
<dbReference type="OrthoDB" id="4876946at2"/>
<evidence type="ECO:0008006" key="3">
    <source>
        <dbReference type="Google" id="ProtNLM"/>
    </source>
</evidence>
<dbReference type="EMBL" id="WOGT01000011">
    <property type="protein sequence ID" value="MUN55978.1"/>
    <property type="molecule type" value="Genomic_DNA"/>
</dbReference>
<sequence length="330" mass="36375">MNSSPADTFPDSPFVWRDLTWPERQPVAKVEPMAGGAPTGEVVRVRVTPNMALGVVLLDETFDESGLWCSGFAHAELDDAGRPSFRTVPCPRTNRLARGQQCPLCMHLDRFRPIHRAHQGAELTEAARAYIELPHWLYVATFPDGTSKVGTAHERSKTTRVDQQAVARASYVALADNGLIVRHLEDHLTRALGLTQVKRVASKVRAWSGPEDPREIDDLHAAAAEGARRYLERLEEPGFRVAHDDWSPAESMLDAYEHLERSSDRPLHPHASWEGPELFRVASGTGPFLTAALVQDPGAGDYLLNTASLKNRASMAVQDDGSTTVQTSLF</sequence>
<name>A0A7M3SW13_9MICC</name>
<evidence type="ECO:0000313" key="2">
    <source>
        <dbReference type="Proteomes" id="UP000462152"/>
    </source>
</evidence>
<dbReference type="AlphaFoldDB" id="A0A7M3SW13"/>
<proteinExistence type="predicted"/>
<evidence type="ECO:0000313" key="1">
    <source>
        <dbReference type="EMBL" id="MUN55978.1"/>
    </source>
</evidence>
<organism evidence="1 2">
    <name type="scientific">Rothia koreensis</name>
    <dbReference type="NCBI Taxonomy" id="592378"/>
    <lineage>
        <taxon>Bacteria</taxon>
        <taxon>Bacillati</taxon>
        <taxon>Actinomycetota</taxon>
        <taxon>Actinomycetes</taxon>
        <taxon>Micrococcales</taxon>
        <taxon>Micrococcaceae</taxon>
        <taxon>Rothia</taxon>
    </lineage>
</organism>
<gene>
    <name evidence="1" type="ORF">GMA10_12290</name>
</gene>
<accession>A0A7M3SW13</accession>